<keyword evidence="7" id="KW-0443">Lipid metabolism</keyword>
<evidence type="ECO:0000313" key="13">
    <source>
        <dbReference type="EnsemblMetazoa" id="XP_030838690"/>
    </source>
</evidence>
<sequence length="315" mass="34227">MSGLFAPLRLPSRIPSLVSLTSILVQIQPISSLITGQQPISNHHTSSPAHTQQNPAPGVWSESRRERDQPGNCPIRLGENLNRPISNQYMCGNSYSSMAACTGPALLPSAKHTATVIFLHGLGDQGHGWCSSFEEIKEPHIKYIFPNAPNNPVTLNMGMVMPSWFDIISLGAEGKEDKEGILKASANLLKMVAEEESHGIAPNRIVIGGFSQGGAVSLYSALTDDRPYAGVLALSTWMPLHQTFKTDGVSKKPMPLLQCHGTSDNILPFSLGQMTHNLLQTQVSSPEFHKYPGLGHSSCSEEMLLVRDFLKKVLP</sequence>
<dbReference type="AlphaFoldDB" id="A0A7M7NM55"/>
<evidence type="ECO:0000256" key="10">
    <source>
        <dbReference type="ARBA" id="ARBA00048656"/>
    </source>
</evidence>
<dbReference type="PANTHER" id="PTHR10655:SF68">
    <property type="entry name" value="PALMITOYL-PROTEIN HYDROLASE"/>
    <property type="match status" value="1"/>
</dbReference>
<keyword evidence="4" id="KW-0963">Cytoplasm</keyword>
<comment type="catalytic activity">
    <reaction evidence="10">
        <text>1-hexadecanoyl-sn-glycero-3-phosphocholine + H2O = sn-glycerol 3-phosphocholine + hexadecanoate + H(+)</text>
        <dbReference type="Rhea" id="RHEA:40435"/>
        <dbReference type="ChEBI" id="CHEBI:7896"/>
        <dbReference type="ChEBI" id="CHEBI:15377"/>
        <dbReference type="ChEBI" id="CHEBI:15378"/>
        <dbReference type="ChEBI" id="CHEBI:16870"/>
        <dbReference type="ChEBI" id="CHEBI:72998"/>
    </reaction>
    <physiologicalReaction direction="left-to-right" evidence="10">
        <dbReference type="Rhea" id="RHEA:40436"/>
    </physiologicalReaction>
</comment>
<feature type="domain" description="Phospholipase/carboxylesterase/thioesterase" evidence="12">
    <location>
        <begin position="108"/>
        <end position="313"/>
    </location>
</feature>
<evidence type="ECO:0000313" key="14">
    <source>
        <dbReference type="Proteomes" id="UP000007110"/>
    </source>
</evidence>
<dbReference type="InParanoid" id="A0A7M7NM55"/>
<dbReference type="EnsemblMetazoa" id="XM_011670153">
    <property type="protein sequence ID" value="XP_011668455"/>
    <property type="gene ID" value="LOC584566"/>
</dbReference>
<dbReference type="Gene3D" id="3.40.50.1820">
    <property type="entry name" value="alpha/beta hydrolase"/>
    <property type="match status" value="1"/>
</dbReference>
<reference evidence="14" key="1">
    <citation type="submission" date="2015-02" db="EMBL/GenBank/DDBJ databases">
        <title>Genome sequencing for Strongylocentrotus purpuratus.</title>
        <authorList>
            <person name="Murali S."/>
            <person name="Liu Y."/>
            <person name="Vee V."/>
            <person name="English A."/>
            <person name="Wang M."/>
            <person name="Skinner E."/>
            <person name="Han Y."/>
            <person name="Muzny D.M."/>
            <person name="Worley K.C."/>
            <person name="Gibbs R.A."/>
        </authorList>
    </citation>
    <scope>NUCLEOTIDE SEQUENCE</scope>
</reference>
<dbReference type="RefSeq" id="XP_030838690.1">
    <property type="nucleotide sequence ID" value="XM_030982830.1"/>
</dbReference>
<comment type="subcellular location">
    <subcellularLocation>
        <location evidence="1">Cytoplasm</location>
    </subcellularLocation>
</comment>
<dbReference type="GO" id="GO:0042997">
    <property type="term" value="P:negative regulation of Golgi to plasma membrane protein transport"/>
    <property type="evidence" value="ECO:0000318"/>
    <property type="project" value="GO_Central"/>
</dbReference>
<evidence type="ECO:0000256" key="8">
    <source>
        <dbReference type="ARBA" id="ARBA00031195"/>
    </source>
</evidence>
<proteinExistence type="inferred from homology"/>
<dbReference type="EC" id="3.1.2.22" evidence="3"/>
<dbReference type="SUPFAM" id="SSF53474">
    <property type="entry name" value="alpha/beta-Hydrolases"/>
    <property type="match status" value="1"/>
</dbReference>
<evidence type="ECO:0000256" key="7">
    <source>
        <dbReference type="ARBA" id="ARBA00023098"/>
    </source>
</evidence>
<reference evidence="13" key="2">
    <citation type="submission" date="2021-01" db="UniProtKB">
        <authorList>
            <consortium name="EnsemblMetazoa"/>
        </authorList>
    </citation>
    <scope>IDENTIFICATION</scope>
</reference>
<keyword evidence="5" id="KW-0378">Hydrolase</keyword>
<feature type="compositionally biased region" description="Polar residues" evidence="11">
    <location>
        <begin position="37"/>
        <end position="55"/>
    </location>
</feature>
<dbReference type="GeneID" id="584566"/>
<dbReference type="RefSeq" id="XP_011668455.2">
    <property type="nucleotide sequence ID" value="XM_011670153.2"/>
</dbReference>
<dbReference type="PANTHER" id="PTHR10655">
    <property type="entry name" value="LYSOPHOSPHOLIPASE-RELATED"/>
    <property type="match status" value="1"/>
</dbReference>
<dbReference type="Proteomes" id="UP000007110">
    <property type="component" value="Unassembled WGS sequence"/>
</dbReference>
<dbReference type="OMA" id="SWFDIAN"/>
<accession>A0A7M7NM55</accession>
<name>A0A7M7NM55_STRPU</name>
<dbReference type="InterPro" id="IPR003140">
    <property type="entry name" value="PLipase/COase/thioEstase"/>
</dbReference>
<dbReference type="FunFam" id="3.40.50.1820:FF:000010">
    <property type="entry name" value="Acyl-protein thioesterase 2"/>
    <property type="match status" value="1"/>
</dbReference>
<protein>
    <recommendedName>
        <fullName evidence="3">palmitoyl-protein hydrolase</fullName>
        <ecNumber evidence="3">3.1.2.22</ecNumber>
    </recommendedName>
    <alternativeName>
        <fullName evidence="8">Palmitoyl-protein hydrolase</fullName>
    </alternativeName>
</protein>
<evidence type="ECO:0000256" key="1">
    <source>
        <dbReference type="ARBA" id="ARBA00004496"/>
    </source>
</evidence>
<dbReference type="InterPro" id="IPR050565">
    <property type="entry name" value="LYPA1-2/EST-like"/>
</dbReference>
<dbReference type="GO" id="GO:0006631">
    <property type="term" value="P:fatty acid metabolic process"/>
    <property type="evidence" value="ECO:0007669"/>
    <property type="project" value="UniProtKB-KW"/>
</dbReference>
<evidence type="ECO:0000256" key="5">
    <source>
        <dbReference type="ARBA" id="ARBA00022801"/>
    </source>
</evidence>
<keyword evidence="14" id="KW-1185">Reference proteome</keyword>
<evidence type="ECO:0000256" key="6">
    <source>
        <dbReference type="ARBA" id="ARBA00022832"/>
    </source>
</evidence>
<evidence type="ECO:0000256" key="3">
    <source>
        <dbReference type="ARBA" id="ARBA00012423"/>
    </source>
</evidence>
<comment type="catalytic activity">
    <reaction evidence="9">
        <text>S-hexadecanoyl-L-cysteinyl-[protein] + H2O = L-cysteinyl-[protein] + hexadecanoate + H(+)</text>
        <dbReference type="Rhea" id="RHEA:19233"/>
        <dbReference type="Rhea" id="RHEA-COMP:10131"/>
        <dbReference type="Rhea" id="RHEA-COMP:11032"/>
        <dbReference type="ChEBI" id="CHEBI:7896"/>
        <dbReference type="ChEBI" id="CHEBI:15377"/>
        <dbReference type="ChEBI" id="CHEBI:15378"/>
        <dbReference type="ChEBI" id="CHEBI:29950"/>
        <dbReference type="ChEBI" id="CHEBI:74151"/>
        <dbReference type="EC" id="3.1.2.22"/>
    </reaction>
</comment>
<dbReference type="EnsemblMetazoa" id="XM_030982830">
    <property type="protein sequence ID" value="XP_030838690"/>
    <property type="gene ID" value="LOC584566"/>
</dbReference>
<dbReference type="OrthoDB" id="2418081at2759"/>
<dbReference type="FunCoup" id="A0A7M7NM55">
    <property type="interactions" value="1821"/>
</dbReference>
<evidence type="ECO:0000256" key="9">
    <source>
        <dbReference type="ARBA" id="ARBA00047337"/>
    </source>
</evidence>
<evidence type="ECO:0000256" key="4">
    <source>
        <dbReference type="ARBA" id="ARBA00022490"/>
    </source>
</evidence>
<dbReference type="GO" id="GO:0005737">
    <property type="term" value="C:cytoplasm"/>
    <property type="evidence" value="ECO:0000318"/>
    <property type="project" value="GO_Central"/>
</dbReference>
<evidence type="ECO:0000256" key="2">
    <source>
        <dbReference type="ARBA" id="ARBA00006499"/>
    </source>
</evidence>
<keyword evidence="6" id="KW-0276">Fatty acid metabolism</keyword>
<comment type="similarity">
    <text evidence="2">Belongs to the AB hydrolase superfamily. AB hydrolase 2 family.</text>
</comment>
<feature type="region of interest" description="Disordered" evidence="11">
    <location>
        <begin position="37"/>
        <end position="77"/>
    </location>
</feature>
<dbReference type="InterPro" id="IPR029058">
    <property type="entry name" value="AB_hydrolase_fold"/>
</dbReference>
<evidence type="ECO:0000256" key="11">
    <source>
        <dbReference type="SAM" id="MobiDB-lite"/>
    </source>
</evidence>
<dbReference type="Pfam" id="PF02230">
    <property type="entry name" value="Abhydrolase_2"/>
    <property type="match status" value="1"/>
</dbReference>
<dbReference type="KEGG" id="spu:584566"/>
<organism evidence="13 14">
    <name type="scientific">Strongylocentrotus purpuratus</name>
    <name type="common">Purple sea urchin</name>
    <dbReference type="NCBI Taxonomy" id="7668"/>
    <lineage>
        <taxon>Eukaryota</taxon>
        <taxon>Metazoa</taxon>
        <taxon>Echinodermata</taxon>
        <taxon>Eleutherozoa</taxon>
        <taxon>Echinozoa</taxon>
        <taxon>Echinoidea</taxon>
        <taxon>Euechinoidea</taxon>
        <taxon>Echinacea</taxon>
        <taxon>Camarodonta</taxon>
        <taxon>Echinidea</taxon>
        <taxon>Strongylocentrotidae</taxon>
        <taxon>Strongylocentrotus</taxon>
    </lineage>
</organism>
<evidence type="ECO:0000259" key="12">
    <source>
        <dbReference type="Pfam" id="PF02230"/>
    </source>
</evidence>
<dbReference type="GO" id="GO:0008474">
    <property type="term" value="F:palmitoyl-(protein) hydrolase activity"/>
    <property type="evidence" value="ECO:0000318"/>
    <property type="project" value="GO_Central"/>
</dbReference>